<sequence>MPPRGRPDSRMDSINVNLYNENDPKTILCKEIKDMVGEMPWLWLGTAAPTTMELSWLQNLNLLLGRTVNVVNQADESTADMSKEVKHTLLCLANRFKNSGGKRVVTNEHLTKAIHYFDIRMLVHDVNELESDNPTKPQNGFNRQFFVDQSSSDVPDARLPSSDNQDGASFLTATKRKASYDPTSSAFMPQIGRARKSS</sequence>
<evidence type="ECO:0000256" key="1">
    <source>
        <dbReference type="SAM" id="MobiDB-lite"/>
    </source>
</evidence>
<reference evidence="2 3" key="1">
    <citation type="submission" date="2020-05" db="EMBL/GenBank/DDBJ databases">
        <title>Identification and distribution of gene clusters putatively required for synthesis of sphingolipid metabolism inhibitors in phylogenetically diverse species of the filamentous fungus Fusarium.</title>
        <authorList>
            <person name="Kim H.-S."/>
            <person name="Busman M."/>
            <person name="Brown D.W."/>
            <person name="Divon H."/>
            <person name="Uhlig S."/>
            <person name="Proctor R.H."/>
        </authorList>
    </citation>
    <scope>NUCLEOTIDE SEQUENCE [LARGE SCALE GENOMIC DNA]</scope>
    <source>
        <strain evidence="2 3">NRRL 13617</strain>
    </source>
</reference>
<dbReference type="Proteomes" id="UP000582016">
    <property type="component" value="Unassembled WGS sequence"/>
</dbReference>
<comment type="caution">
    <text evidence="2">The sequence shown here is derived from an EMBL/GenBank/DDBJ whole genome shotgun (WGS) entry which is preliminary data.</text>
</comment>
<protein>
    <submittedName>
        <fullName evidence="2">Uncharacterized protein</fullName>
    </submittedName>
</protein>
<keyword evidence="3" id="KW-1185">Reference proteome</keyword>
<evidence type="ECO:0000313" key="2">
    <source>
        <dbReference type="EMBL" id="KAF5562822.1"/>
    </source>
</evidence>
<dbReference type="EMBL" id="JAAOAQ010000180">
    <property type="protein sequence ID" value="KAF5562822.1"/>
    <property type="molecule type" value="Genomic_DNA"/>
</dbReference>
<dbReference type="AlphaFoldDB" id="A0A8H5NE63"/>
<dbReference type="OrthoDB" id="5105441at2759"/>
<proteinExistence type="predicted"/>
<evidence type="ECO:0000313" key="3">
    <source>
        <dbReference type="Proteomes" id="UP000582016"/>
    </source>
</evidence>
<gene>
    <name evidence="2" type="ORF">FPHYL_5475</name>
</gene>
<feature type="region of interest" description="Disordered" evidence="1">
    <location>
        <begin position="151"/>
        <end position="198"/>
    </location>
</feature>
<accession>A0A8H5NE63</accession>
<organism evidence="2 3">
    <name type="scientific">Fusarium phyllophilum</name>
    <dbReference type="NCBI Taxonomy" id="47803"/>
    <lineage>
        <taxon>Eukaryota</taxon>
        <taxon>Fungi</taxon>
        <taxon>Dikarya</taxon>
        <taxon>Ascomycota</taxon>
        <taxon>Pezizomycotina</taxon>
        <taxon>Sordariomycetes</taxon>
        <taxon>Hypocreomycetidae</taxon>
        <taxon>Hypocreales</taxon>
        <taxon>Nectriaceae</taxon>
        <taxon>Fusarium</taxon>
        <taxon>Fusarium fujikuroi species complex</taxon>
    </lineage>
</organism>
<name>A0A8H5NE63_9HYPO</name>